<protein>
    <submittedName>
        <fullName evidence="1">Uncharacterized protein</fullName>
    </submittedName>
</protein>
<keyword evidence="2" id="KW-1185">Reference proteome</keyword>
<gene>
    <name evidence="1" type="ORF">C2134_18440</name>
</gene>
<accession>A0A2K4MJA9</accession>
<sequence length="155" mass="16864">MNAATPVKSPWRNVAVNMARENAARHEAQKKAQARLAPVHLPVEPLRREVAGPQLVAVDELQAKVLTPAQLDALADIQDAIKVLAQVARGINQQILLNGLKLRQLALHQPGMVIEAIENMLPEARIAEAKLLRGGLPLRAEQPQSMPAAREERAA</sequence>
<dbReference type="Proteomes" id="UP000236416">
    <property type="component" value="Unassembled WGS sequence"/>
</dbReference>
<proteinExistence type="predicted"/>
<dbReference type="EMBL" id="PPTF01000078">
    <property type="protein sequence ID" value="POA97176.1"/>
    <property type="molecule type" value="Genomic_DNA"/>
</dbReference>
<evidence type="ECO:0000313" key="1">
    <source>
        <dbReference type="EMBL" id="POA97176.1"/>
    </source>
</evidence>
<comment type="caution">
    <text evidence="1">The sequence shown here is derived from an EMBL/GenBank/DDBJ whole genome shotgun (WGS) entry which is preliminary data.</text>
</comment>
<reference evidence="1 2" key="1">
    <citation type="submission" date="2018-01" db="EMBL/GenBank/DDBJ databases">
        <title>Genomic Sequence of Chromobacterium MWU13-2610 from wild cranberry bogs within the Cape Cod National Seashore.</title>
        <authorList>
            <person name="O'Hara-Hanley K."/>
            <person name="Soby S."/>
            <person name="Harrison A."/>
        </authorList>
    </citation>
    <scope>NUCLEOTIDE SEQUENCE [LARGE SCALE GENOMIC DNA]</scope>
    <source>
        <strain evidence="1 2">MWU13-2610</strain>
    </source>
</reference>
<dbReference type="AlphaFoldDB" id="A0A2K4MJA9"/>
<dbReference type="RefSeq" id="WP_103321554.1">
    <property type="nucleotide sequence ID" value="NZ_PPTF01000078.1"/>
</dbReference>
<evidence type="ECO:0000313" key="2">
    <source>
        <dbReference type="Proteomes" id="UP000236416"/>
    </source>
</evidence>
<organism evidence="1 2">
    <name type="scientific">Chromobacterium sinusclupearum</name>
    <dbReference type="NCBI Taxonomy" id="2077146"/>
    <lineage>
        <taxon>Bacteria</taxon>
        <taxon>Pseudomonadati</taxon>
        <taxon>Pseudomonadota</taxon>
        <taxon>Betaproteobacteria</taxon>
        <taxon>Neisseriales</taxon>
        <taxon>Chromobacteriaceae</taxon>
        <taxon>Chromobacterium</taxon>
    </lineage>
</organism>
<name>A0A2K4MJA9_9NEIS</name>